<keyword evidence="2" id="KW-1185">Reference proteome</keyword>
<sequence>MVWRNAFGDPSMALTPFRERVAEITARRIEQSPRSAPGELDTDRWVDRLTRDGHFAAIQVEEFAWSITMSLR</sequence>
<accession>A0A5N0DVQ1</accession>
<dbReference type="EMBL" id="VXLC01000037">
    <property type="protein sequence ID" value="KAA8880034.1"/>
    <property type="molecule type" value="Genomic_DNA"/>
</dbReference>
<protein>
    <submittedName>
        <fullName evidence="1">Uncharacterized protein</fullName>
    </submittedName>
</protein>
<gene>
    <name evidence="1" type="ORF">F3087_42245</name>
</gene>
<proteinExistence type="predicted"/>
<evidence type="ECO:0000313" key="1">
    <source>
        <dbReference type="EMBL" id="KAA8880034.1"/>
    </source>
</evidence>
<organism evidence="1 2">
    <name type="scientific">Nocardia colli</name>
    <dbReference type="NCBI Taxonomy" id="2545717"/>
    <lineage>
        <taxon>Bacteria</taxon>
        <taxon>Bacillati</taxon>
        <taxon>Actinomycetota</taxon>
        <taxon>Actinomycetes</taxon>
        <taxon>Mycobacteriales</taxon>
        <taxon>Nocardiaceae</taxon>
        <taxon>Nocardia</taxon>
    </lineage>
</organism>
<name>A0A5N0DVQ1_9NOCA</name>
<dbReference type="Proteomes" id="UP000323876">
    <property type="component" value="Unassembled WGS sequence"/>
</dbReference>
<dbReference type="OrthoDB" id="9797252at2"/>
<comment type="caution">
    <text evidence="1">The sequence shown here is derived from an EMBL/GenBank/DDBJ whole genome shotgun (WGS) entry which is preliminary data.</text>
</comment>
<evidence type="ECO:0000313" key="2">
    <source>
        <dbReference type="Proteomes" id="UP000323876"/>
    </source>
</evidence>
<dbReference type="AlphaFoldDB" id="A0A5N0DVQ1"/>
<reference evidence="1 2" key="1">
    <citation type="submission" date="2019-09" db="EMBL/GenBank/DDBJ databases">
        <authorList>
            <person name="Wang X."/>
        </authorList>
    </citation>
    <scope>NUCLEOTIDE SEQUENCE [LARGE SCALE GENOMIC DNA]</scope>
    <source>
        <strain evidence="1 2">CICC 11023</strain>
    </source>
</reference>